<sequence length="461" mass="51215">MNKHGFKIFLSGVVALAMIFGAFPGISFACTSILVGKNATADGSVLISRNEDYKTYCAKHFIVHPRTERKTETVFKAGANQFTYLLPKLCYKYTATPDANFKEGPMEEAGINEFQVGVSATQSASSNQRAKAADPFDEEHGLTEASIPSVILPVVKTAQEGVEALAKIVEAKGAGEAFGVSIADSNEIWYFEAGSAHHWAAVRVPDDSYMIVANQLRITSVDLSDKKNYMGSKDLISFAIAKGLYNPQTDGAFNFARAYGTDNDHDRVYNYPRVWWGQKMLTPSVHQEPGGNTFPVFMKTDKKLGLQDVMSVLRSHYDGTEYDPYVPGYKPLQGKGFRPISVTRTVESHVIQLRNWLPDQIGGVQWIALGHTALSVYVPFYAGISDTPESYRLGIDVKDDKSAYWTFRTMQTLANTNFTEYAKIVIPEWQKFEQQELQEQKNIDAAALKIYNNDPAKALNS</sequence>
<dbReference type="InterPro" id="IPR005322">
    <property type="entry name" value="Peptidase_C69"/>
</dbReference>
<keyword evidence="5 6" id="KW-0224">Dipeptidase</keyword>
<dbReference type="Proteomes" id="UP000216052">
    <property type="component" value="Chromosome"/>
</dbReference>
<accession>A0ABZ3J195</accession>
<evidence type="ECO:0000313" key="8">
    <source>
        <dbReference type="Proteomes" id="UP000216052"/>
    </source>
</evidence>
<gene>
    <name evidence="7" type="primary">pepD</name>
    <name evidence="7" type="ORF">SPACI_021680</name>
</gene>
<keyword evidence="3 6" id="KW-0645">Protease</keyword>
<reference evidence="7" key="1">
    <citation type="submission" date="2024-05" db="EMBL/GenBank/DDBJ databases">
        <title>Isolation and characterization of Sporomusa carbonis sp. nov., a carboxydotrophic hydrogenogen in the genus of Sporomusa isolated from a charcoal burning pile.</title>
        <authorList>
            <person name="Boeer T."/>
            <person name="Rosenbaum F."/>
            <person name="Eysell L."/>
            <person name="Mueller V."/>
            <person name="Daniel R."/>
            <person name="Poehlein A."/>
        </authorList>
    </citation>
    <scope>NUCLEOTIDE SEQUENCE [LARGE SCALE GENOMIC DNA]</scope>
    <source>
        <strain evidence="7">DSM 3132</strain>
    </source>
</reference>
<dbReference type="EMBL" id="CP155571">
    <property type="protein sequence ID" value="XFO72122.1"/>
    <property type="molecule type" value="Genomic_DNA"/>
</dbReference>
<dbReference type="InterPro" id="IPR047804">
    <property type="entry name" value="C69_dipept_A-like"/>
</dbReference>
<evidence type="ECO:0000256" key="2">
    <source>
        <dbReference type="ARBA" id="ARBA00007225"/>
    </source>
</evidence>
<proteinExistence type="inferred from homology"/>
<dbReference type="Gene3D" id="3.60.60.10">
    <property type="entry name" value="Penicillin V Acylase, Chain A"/>
    <property type="match status" value="1"/>
</dbReference>
<dbReference type="PANTHER" id="PTHR12994:SF17">
    <property type="entry name" value="LD30995P"/>
    <property type="match status" value="1"/>
</dbReference>
<evidence type="ECO:0000256" key="5">
    <source>
        <dbReference type="ARBA" id="ARBA00022997"/>
    </source>
</evidence>
<keyword evidence="4 6" id="KW-0378">Hydrolase</keyword>
<evidence type="ECO:0000313" key="7">
    <source>
        <dbReference type="EMBL" id="XFO72122.1"/>
    </source>
</evidence>
<dbReference type="GO" id="GO:0016787">
    <property type="term" value="F:hydrolase activity"/>
    <property type="evidence" value="ECO:0007669"/>
    <property type="project" value="UniProtKB-KW"/>
</dbReference>
<evidence type="ECO:0000256" key="4">
    <source>
        <dbReference type="ARBA" id="ARBA00022801"/>
    </source>
</evidence>
<keyword evidence="8" id="KW-1185">Reference proteome</keyword>
<dbReference type="NCBIfam" id="NF033678">
    <property type="entry name" value="C69_fam_dipept"/>
    <property type="match status" value="1"/>
</dbReference>
<comment type="catalytic activity">
    <reaction evidence="1">
        <text>an L-aminoacyl-L-amino acid + H2O = 2 an L-alpha-amino acid</text>
        <dbReference type="Rhea" id="RHEA:48940"/>
        <dbReference type="ChEBI" id="CHEBI:15377"/>
        <dbReference type="ChEBI" id="CHEBI:59869"/>
        <dbReference type="ChEBI" id="CHEBI:77460"/>
        <dbReference type="EC" id="3.4.13.19"/>
    </reaction>
</comment>
<dbReference type="PROSITE" id="PS51257">
    <property type="entry name" value="PROKAR_LIPOPROTEIN"/>
    <property type="match status" value="1"/>
</dbReference>
<organism evidence="7 8">
    <name type="scientific">Sporomusa acidovorans (strain ATCC 49682 / DSM 3132 / Mol)</name>
    <dbReference type="NCBI Taxonomy" id="1123286"/>
    <lineage>
        <taxon>Bacteria</taxon>
        <taxon>Bacillati</taxon>
        <taxon>Bacillota</taxon>
        <taxon>Negativicutes</taxon>
        <taxon>Selenomonadales</taxon>
        <taxon>Sporomusaceae</taxon>
        <taxon>Sporomusa</taxon>
    </lineage>
</organism>
<dbReference type="Pfam" id="PF03577">
    <property type="entry name" value="Peptidase_C69"/>
    <property type="match status" value="1"/>
</dbReference>
<dbReference type="PANTHER" id="PTHR12994">
    <property type="entry name" value="SECERNIN"/>
    <property type="match status" value="1"/>
</dbReference>
<comment type="similarity">
    <text evidence="2 6">Belongs to the peptidase C69 family.</text>
</comment>
<protein>
    <recommendedName>
        <fullName evidence="6">Dipeptidase</fullName>
        <ecNumber evidence="6">3.4.-.-</ecNumber>
    </recommendedName>
</protein>
<name>A0ABZ3J195_SPOA4</name>
<dbReference type="RefSeq" id="WP_169717061.1">
    <property type="nucleotide sequence ID" value="NZ_CP155571.1"/>
</dbReference>
<evidence type="ECO:0000256" key="6">
    <source>
        <dbReference type="RuleBase" id="RU364089"/>
    </source>
</evidence>
<evidence type="ECO:0000256" key="1">
    <source>
        <dbReference type="ARBA" id="ARBA00001670"/>
    </source>
</evidence>
<dbReference type="EC" id="3.4.-.-" evidence="6"/>
<evidence type="ECO:0000256" key="3">
    <source>
        <dbReference type="ARBA" id="ARBA00022670"/>
    </source>
</evidence>